<protein>
    <submittedName>
        <fullName evidence="4">Lysozyme inhibitor LprI family protein</fullName>
    </submittedName>
</protein>
<dbReference type="InterPro" id="IPR009739">
    <property type="entry name" value="LprI-like_N"/>
</dbReference>
<accession>A0ABT4BUU7</accession>
<evidence type="ECO:0000256" key="1">
    <source>
        <dbReference type="SAM" id="MobiDB-lite"/>
    </source>
</evidence>
<organism evidence="4 5">
    <name type="scientific">Caproiciproducens galactitolivorans</name>
    <dbReference type="NCBI Taxonomy" id="642589"/>
    <lineage>
        <taxon>Bacteria</taxon>
        <taxon>Bacillati</taxon>
        <taxon>Bacillota</taxon>
        <taxon>Clostridia</taxon>
        <taxon>Eubacteriales</taxon>
        <taxon>Acutalibacteraceae</taxon>
        <taxon>Caproiciproducens</taxon>
    </lineage>
</organism>
<dbReference type="EMBL" id="JAPOHA010000010">
    <property type="protein sequence ID" value="MCY1714676.1"/>
    <property type="molecule type" value="Genomic_DNA"/>
</dbReference>
<feature type="compositionally biased region" description="Pro residues" evidence="1">
    <location>
        <begin position="52"/>
        <end position="66"/>
    </location>
</feature>
<dbReference type="RefSeq" id="WP_268058731.1">
    <property type="nucleotide sequence ID" value="NZ_JAPOHA010000010.1"/>
</dbReference>
<feature type="region of interest" description="Disordered" evidence="1">
    <location>
        <begin position="25"/>
        <end position="78"/>
    </location>
</feature>
<evidence type="ECO:0000313" key="4">
    <source>
        <dbReference type="EMBL" id="MCY1714676.1"/>
    </source>
</evidence>
<feature type="domain" description="Lysozyme inhibitor LprI-like N-terminal" evidence="3">
    <location>
        <begin position="106"/>
        <end position="196"/>
    </location>
</feature>
<comment type="caution">
    <text evidence="4">The sequence shown here is derived from an EMBL/GenBank/DDBJ whole genome shotgun (WGS) entry which is preliminary data.</text>
</comment>
<keyword evidence="2" id="KW-0732">Signal</keyword>
<gene>
    <name evidence="4" type="ORF">OUY18_10460</name>
</gene>
<name>A0ABT4BUU7_9FIRM</name>
<evidence type="ECO:0000259" key="3">
    <source>
        <dbReference type="Pfam" id="PF07007"/>
    </source>
</evidence>
<dbReference type="PROSITE" id="PS51257">
    <property type="entry name" value="PROKAR_LIPOPROTEIN"/>
    <property type="match status" value="1"/>
</dbReference>
<keyword evidence="5" id="KW-1185">Reference proteome</keyword>
<dbReference type="Proteomes" id="UP001082703">
    <property type="component" value="Unassembled WGS sequence"/>
</dbReference>
<evidence type="ECO:0000313" key="5">
    <source>
        <dbReference type="Proteomes" id="UP001082703"/>
    </source>
</evidence>
<evidence type="ECO:0000256" key="2">
    <source>
        <dbReference type="SAM" id="SignalP"/>
    </source>
</evidence>
<dbReference type="Gene3D" id="1.20.1270.180">
    <property type="match status" value="1"/>
</dbReference>
<feature type="chain" id="PRO_5046429358" evidence="2">
    <location>
        <begin position="23"/>
        <end position="212"/>
    </location>
</feature>
<feature type="signal peptide" evidence="2">
    <location>
        <begin position="1"/>
        <end position="22"/>
    </location>
</feature>
<proteinExistence type="predicted"/>
<reference evidence="4 5" key="1">
    <citation type="submission" date="2022-11" db="EMBL/GenBank/DDBJ databases">
        <authorList>
            <person name="Caiyu Z."/>
        </authorList>
    </citation>
    <scope>NUCLEOTIDE SEQUENCE [LARGE SCALE GENOMIC DNA]</scope>
    <source>
        <strain evidence="4 5">YR-4</strain>
    </source>
</reference>
<dbReference type="Pfam" id="PF07007">
    <property type="entry name" value="LprI"/>
    <property type="match status" value="1"/>
</dbReference>
<sequence length="212" mass="22739">MKNRKILCAVLAFALAASIFTACGPKKGGESTVPVSSFGTESVPAASSDAPSEPPAPSSSTPPAPTNEPAQSQPGQVLDITTDNKAFDALFKKNPIDKKYIQESNNALSSVDMVKLSNKYAGIWEKEITSAYTRLCKLVKGGELTKIKDGQTAWENGKSEALKKINDSAQAAGGSMAQVNEASAVMDFYRSRAAQLYRALYSYDKNFSYAYQ</sequence>